<sequence length="187" mass="18651">MQLMNCLRVLKAAGLVLAALVLGLMTAQASYALWNAGTTVEAGTIQAASFDVVMDNGTGPVLMTQADGSQGTLALNVGTVNAGSASYTGVLLTNNSDAGGSFTINASAGAAQVSSFPELWTIQHRAVAGTDLGACNAALFTGSQAQTVDIPKGGSGIICFQVTLAESANIQGQVSTITVPLSAAQVG</sequence>
<organism evidence="2 3">
    <name type="scientific">Arthrobacter pullicola</name>
    <dbReference type="NCBI Taxonomy" id="2762224"/>
    <lineage>
        <taxon>Bacteria</taxon>
        <taxon>Bacillati</taxon>
        <taxon>Actinomycetota</taxon>
        <taxon>Actinomycetes</taxon>
        <taxon>Micrococcales</taxon>
        <taxon>Micrococcaceae</taxon>
        <taxon>Arthrobacter</taxon>
    </lineage>
</organism>
<feature type="signal peptide" evidence="1">
    <location>
        <begin position="1"/>
        <end position="29"/>
    </location>
</feature>
<reference evidence="2 3" key="1">
    <citation type="submission" date="2020-08" db="EMBL/GenBank/DDBJ databases">
        <title>A Genomic Blueprint of the Chicken Gut Microbiome.</title>
        <authorList>
            <person name="Gilroy R."/>
            <person name="Ravi A."/>
            <person name="Getino M."/>
            <person name="Pursley I."/>
            <person name="Horton D.L."/>
            <person name="Alikhan N.-F."/>
            <person name="Baker D."/>
            <person name="Gharbi K."/>
            <person name="Hall N."/>
            <person name="Watson M."/>
            <person name="Adriaenssens E.M."/>
            <person name="Foster-Nyarko E."/>
            <person name="Jarju S."/>
            <person name="Secka A."/>
            <person name="Antonio M."/>
            <person name="Oren A."/>
            <person name="Chaudhuri R."/>
            <person name="La Ragione R.M."/>
            <person name="Hildebrand F."/>
            <person name="Pallen M.J."/>
        </authorList>
    </citation>
    <scope>NUCLEOTIDE SEQUENCE [LARGE SCALE GENOMIC DNA]</scope>
    <source>
        <strain evidence="2 3">Sa2BUA2</strain>
    </source>
</reference>
<keyword evidence="1" id="KW-0732">Signal</keyword>
<evidence type="ECO:0000256" key="1">
    <source>
        <dbReference type="SAM" id="SignalP"/>
    </source>
</evidence>
<protein>
    <recommendedName>
        <fullName evidence="4">SipW-cognate class signal peptide</fullName>
    </recommendedName>
</protein>
<accession>A0ABR8YFT4</accession>
<gene>
    <name evidence="2" type="ORF">H9638_04500</name>
</gene>
<comment type="caution">
    <text evidence="2">The sequence shown here is derived from an EMBL/GenBank/DDBJ whole genome shotgun (WGS) entry which is preliminary data.</text>
</comment>
<evidence type="ECO:0008006" key="4">
    <source>
        <dbReference type="Google" id="ProtNLM"/>
    </source>
</evidence>
<feature type="chain" id="PRO_5047091998" description="SipW-cognate class signal peptide" evidence="1">
    <location>
        <begin position="30"/>
        <end position="187"/>
    </location>
</feature>
<keyword evidence="3" id="KW-1185">Reference proteome</keyword>
<evidence type="ECO:0000313" key="3">
    <source>
        <dbReference type="Proteomes" id="UP000652763"/>
    </source>
</evidence>
<dbReference type="Proteomes" id="UP000652763">
    <property type="component" value="Unassembled WGS sequence"/>
</dbReference>
<name>A0ABR8YFT4_9MICC</name>
<dbReference type="EMBL" id="JACSQC010000002">
    <property type="protein sequence ID" value="MBD8043068.1"/>
    <property type="molecule type" value="Genomic_DNA"/>
</dbReference>
<dbReference type="RefSeq" id="WP_225216994.1">
    <property type="nucleotide sequence ID" value="NZ_JACSQC010000002.1"/>
</dbReference>
<proteinExistence type="predicted"/>
<evidence type="ECO:0000313" key="2">
    <source>
        <dbReference type="EMBL" id="MBD8043068.1"/>
    </source>
</evidence>